<evidence type="ECO:0000313" key="2">
    <source>
        <dbReference type="Proteomes" id="UP000789759"/>
    </source>
</evidence>
<sequence>MGVSTFRGYFIGEGDEFSPKWRFIREELMLIADLEKVEYLPQRILSIHIAYAFPTNNEITQAQVYAEKRGGQCLGKTDQIHGHSIYLWSCENGAHQ</sequence>
<keyword evidence="2" id="KW-1185">Reference proteome</keyword>
<dbReference type="OrthoDB" id="2367136at2759"/>
<evidence type="ECO:0000313" key="1">
    <source>
        <dbReference type="EMBL" id="CAG8576652.1"/>
    </source>
</evidence>
<name>A0A9N9G4F1_9GLOM</name>
<dbReference type="EMBL" id="CAJVQA010003521">
    <property type="protein sequence ID" value="CAG8576652.1"/>
    <property type="molecule type" value="Genomic_DNA"/>
</dbReference>
<accession>A0A9N9G4F1</accession>
<comment type="caution">
    <text evidence="1">The sequence shown here is derived from an EMBL/GenBank/DDBJ whole genome shotgun (WGS) entry which is preliminary data.</text>
</comment>
<protein>
    <submittedName>
        <fullName evidence="1">16676_t:CDS:1</fullName>
    </submittedName>
</protein>
<organism evidence="1 2">
    <name type="scientific">Cetraspora pellucida</name>
    <dbReference type="NCBI Taxonomy" id="1433469"/>
    <lineage>
        <taxon>Eukaryota</taxon>
        <taxon>Fungi</taxon>
        <taxon>Fungi incertae sedis</taxon>
        <taxon>Mucoromycota</taxon>
        <taxon>Glomeromycotina</taxon>
        <taxon>Glomeromycetes</taxon>
        <taxon>Diversisporales</taxon>
        <taxon>Gigasporaceae</taxon>
        <taxon>Cetraspora</taxon>
    </lineage>
</organism>
<dbReference type="AlphaFoldDB" id="A0A9N9G4F1"/>
<dbReference type="Proteomes" id="UP000789759">
    <property type="component" value="Unassembled WGS sequence"/>
</dbReference>
<gene>
    <name evidence="1" type="ORF">CPELLU_LOCUS5897</name>
</gene>
<reference evidence="1" key="1">
    <citation type="submission" date="2021-06" db="EMBL/GenBank/DDBJ databases">
        <authorList>
            <person name="Kallberg Y."/>
            <person name="Tangrot J."/>
            <person name="Rosling A."/>
        </authorList>
    </citation>
    <scope>NUCLEOTIDE SEQUENCE</scope>
    <source>
        <strain evidence="1">FL966</strain>
    </source>
</reference>
<proteinExistence type="predicted"/>